<evidence type="ECO:0000259" key="4">
    <source>
        <dbReference type="Pfam" id="PF01420"/>
    </source>
</evidence>
<organism evidence="5 6">
    <name type="scientific">Rhizobium changzhiense</name>
    <dbReference type="NCBI Taxonomy" id="2692317"/>
    <lineage>
        <taxon>Bacteria</taxon>
        <taxon>Pseudomonadati</taxon>
        <taxon>Pseudomonadota</taxon>
        <taxon>Alphaproteobacteria</taxon>
        <taxon>Hyphomicrobiales</taxon>
        <taxon>Rhizobiaceae</taxon>
        <taxon>Rhizobium/Agrobacterium group</taxon>
        <taxon>Rhizobium</taxon>
    </lineage>
</organism>
<feature type="domain" description="Type I restriction modification DNA specificity" evidence="4">
    <location>
        <begin position="101"/>
        <end position="277"/>
    </location>
</feature>
<keyword evidence="5" id="KW-0255">Endonuclease</keyword>
<keyword evidence="5" id="KW-0378">Hydrolase</keyword>
<dbReference type="Pfam" id="PF01420">
    <property type="entry name" value="Methylase_S"/>
    <property type="match status" value="1"/>
</dbReference>
<dbReference type="Proteomes" id="UP000532162">
    <property type="component" value="Unassembled WGS sequence"/>
</dbReference>
<name>A0A7Z0UAR4_9HYPH</name>
<sequence>MTGIDTLLADNLDLWTSAIARKSAGGRGRSRKFRLHGIDKLRSLILDLAVRGKLVPQDPEDEPASELLKRINPLSGKATKFRQNPLDKRDVPFEIPPTWLWARLGDTCILENGDRGKNYPNKSALTATGVPFVNAGHLQDGRIDVENITYIPDALFNRLGSGKFKVGDILFCLRGSLGKAALVTGVSMGAIASSLVIVRFSEFVDAKYGLMYFASPLAVQMVRRYDNGTAQPNLSSRDLGKFLLPLPPLAEQRRIVAKVEELMALCDRLEAGTYEAIDAHQFLVTELLTTLTASRDTAELAGNWARIETHFDTLLITEDSVDQLKQTILELAVMGRLVPQDSNHEPASELLKRIRAEKAELTKKGQAKKSKLLSSPDQTKPFALPPGWAWSSFSELSLGEEAGWSPQCEPYPKTGSSWGVLKVSAVSWGEFRPEENKALPDSVQPRAELQVAPNDFLISRANTSELVARSVVVGMEVEGRLIISDKIVRIFFTKNVSNQFMNLVNSSAYARQYYAGVAGGTSSSMKNVSRSQIGSLLVPLPPKPEQDKIVKKYNVLCESCDALKRQLATAMQGQLALADAIVAKAVE</sequence>
<accession>A0A7Z0UAR4</accession>
<dbReference type="InterPro" id="IPR000055">
    <property type="entry name" value="Restrct_endonuc_typeI_TRD"/>
</dbReference>
<dbReference type="PANTHER" id="PTHR43140:SF1">
    <property type="entry name" value="TYPE I RESTRICTION ENZYME ECOKI SPECIFICITY SUBUNIT"/>
    <property type="match status" value="1"/>
</dbReference>
<keyword evidence="3" id="KW-0238">DNA-binding</keyword>
<evidence type="ECO:0000313" key="5">
    <source>
        <dbReference type="EMBL" id="NZD60208.1"/>
    </source>
</evidence>
<comment type="caution">
    <text evidence="5">The sequence shown here is derived from an EMBL/GenBank/DDBJ whole genome shotgun (WGS) entry which is preliminary data.</text>
</comment>
<dbReference type="CDD" id="cd17264">
    <property type="entry name" value="RMtype1_S_Eco3763I-TRD2-CR2_like"/>
    <property type="match status" value="1"/>
</dbReference>
<dbReference type="InterPro" id="IPR051212">
    <property type="entry name" value="Type-I_RE_S_subunit"/>
</dbReference>
<dbReference type="GO" id="GO:0003677">
    <property type="term" value="F:DNA binding"/>
    <property type="evidence" value="ECO:0007669"/>
    <property type="project" value="UniProtKB-KW"/>
</dbReference>
<evidence type="ECO:0000256" key="1">
    <source>
        <dbReference type="ARBA" id="ARBA00010923"/>
    </source>
</evidence>
<keyword evidence="2" id="KW-0680">Restriction system</keyword>
<dbReference type="RefSeq" id="WP_180693591.1">
    <property type="nucleotide sequence ID" value="NZ_JACCPJ010000001.1"/>
</dbReference>
<dbReference type="Gene3D" id="3.90.220.20">
    <property type="entry name" value="DNA methylase specificity domains"/>
    <property type="match status" value="2"/>
</dbReference>
<dbReference type="SUPFAM" id="SSF116734">
    <property type="entry name" value="DNA methylase specificity domain"/>
    <property type="match status" value="2"/>
</dbReference>
<dbReference type="CDD" id="cd17261">
    <property type="entry name" value="RMtype1_S_EcoKI-TRD2-CR2_like"/>
    <property type="match status" value="1"/>
</dbReference>
<keyword evidence="5" id="KW-0540">Nuclease</keyword>
<dbReference type="AlphaFoldDB" id="A0A7Z0UAR4"/>
<dbReference type="PANTHER" id="PTHR43140">
    <property type="entry name" value="TYPE-1 RESTRICTION ENZYME ECOKI SPECIFICITY PROTEIN"/>
    <property type="match status" value="1"/>
</dbReference>
<protein>
    <submittedName>
        <fullName evidence="5">Restriction endonuclease subunit S</fullName>
    </submittedName>
</protein>
<dbReference type="GO" id="GO:0009307">
    <property type="term" value="P:DNA restriction-modification system"/>
    <property type="evidence" value="ECO:0007669"/>
    <property type="project" value="UniProtKB-KW"/>
</dbReference>
<dbReference type="GO" id="GO:0004519">
    <property type="term" value="F:endonuclease activity"/>
    <property type="evidence" value="ECO:0007669"/>
    <property type="project" value="UniProtKB-KW"/>
</dbReference>
<gene>
    <name evidence="5" type="ORF">HX900_03640</name>
</gene>
<proteinExistence type="inferred from homology"/>
<evidence type="ECO:0000313" key="6">
    <source>
        <dbReference type="Proteomes" id="UP000532162"/>
    </source>
</evidence>
<evidence type="ECO:0000256" key="3">
    <source>
        <dbReference type="ARBA" id="ARBA00023125"/>
    </source>
</evidence>
<evidence type="ECO:0000256" key="2">
    <source>
        <dbReference type="ARBA" id="ARBA00022747"/>
    </source>
</evidence>
<reference evidence="5 6" key="1">
    <citation type="submission" date="2020-07" db="EMBL/GenBank/DDBJ databases">
        <authorList>
            <person name="Sun Q."/>
        </authorList>
    </citation>
    <scope>NUCLEOTIDE SEQUENCE [LARGE SCALE GENOMIC DNA]</scope>
    <source>
        <strain evidence="5 6">WYCCWR 11290</strain>
    </source>
</reference>
<dbReference type="InterPro" id="IPR044946">
    <property type="entry name" value="Restrct_endonuc_typeI_TRD_sf"/>
</dbReference>
<dbReference type="EMBL" id="JACCPJ010000001">
    <property type="protein sequence ID" value="NZD60208.1"/>
    <property type="molecule type" value="Genomic_DNA"/>
</dbReference>
<comment type="similarity">
    <text evidence="1">Belongs to the type-I restriction system S methylase family.</text>
</comment>